<sequence length="225" mass="25726">MNILSNTSNLLETYRGHDAVLSVVNYGLTAYSGLVSKKNSDYSKKLYQLSSQISNARVILRLLDDPSMLAYTLSYGLGKHEKSLIVSALNVMNNLASHVYYIFEHLAWLADNKILNMKSEISWLVSTVAWLISLIASIICNFISLKNMLLNLKHLYHKDKQTLKKELLTKRFFIVYLKIIEDFSWIINYIHWLPPGILWSGKLSNFQSGMLGVLSSLCNLIPKFF</sequence>
<dbReference type="Pfam" id="PF05648">
    <property type="entry name" value="PEX11"/>
    <property type="match status" value="1"/>
</dbReference>
<evidence type="ECO:0000256" key="3">
    <source>
        <dbReference type="ARBA" id="ARBA00046271"/>
    </source>
</evidence>
<dbReference type="InterPro" id="IPR008733">
    <property type="entry name" value="PEX11"/>
</dbReference>
<evidence type="ECO:0000256" key="2">
    <source>
        <dbReference type="ARBA" id="ARBA00023140"/>
    </source>
</evidence>
<gene>
    <name evidence="5" type="ORF">OXX778_LOCUS7211</name>
</gene>
<feature type="transmembrane region" description="Helical" evidence="4">
    <location>
        <begin position="123"/>
        <end position="145"/>
    </location>
</feature>
<comment type="subcellular location">
    <subcellularLocation>
        <location evidence="3">Peroxisome membrane</location>
    </subcellularLocation>
</comment>
<dbReference type="EMBL" id="CAJNOC010000907">
    <property type="protein sequence ID" value="CAF0815916.1"/>
    <property type="molecule type" value="Genomic_DNA"/>
</dbReference>
<keyword evidence="4" id="KW-1133">Transmembrane helix</keyword>
<organism evidence="5 6">
    <name type="scientific">Brachionus calyciflorus</name>
    <dbReference type="NCBI Taxonomy" id="104777"/>
    <lineage>
        <taxon>Eukaryota</taxon>
        <taxon>Metazoa</taxon>
        <taxon>Spiralia</taxon>
        <taxon>Gnathifera</taxon>
        <taxon>Rotifera</taxon>
        <taxon>Eurotatoria</taxon>
        <taxon>Monogononta</taxon>
        <taxon>Pseudotrocha</taxon>
        <taxon>Ploima</taxon>
        <taxon>Brachionidae</taxon>
        <taxon>Brachionus</taxon>
    </lineage>
</organism>
<protein>
    <recommendedName>
        <fullName evidence="7">Peroxisomal membrane protein 11C</fullName>
    </recommendedName>
</protein>
<proteinExistence type="predicted"/>
<dbReference type="PANTHER" id="PTHR20990">
    <property type="entry name" value="PEROXISOMAL BIOGENESIS FACTOR 11"/>
    <property type="match status" value="1"/>
</dbReference>
<name>A0A813TQH6_9BILA</name>
<accession>A0A813TQH6</accession>
<keyword evidence="2" id="KW-0576">Peroxisome</keyword>
<dbReference type="GO" id="GO:0005778">
    <property type="term" value="C:peroxisomal membrane"/>
    <property type="evidence" value="ECO:0007669"/>
    <property type="project" value="UniProtKB-SubCell"/>
</dbReference>
<evidence type="ECO:0008006" key="7">
    <source>
        <dbReference type="Google" id="ProtNLM"/>
    </source>
</evidence>
<comment type="caution">
    <text evidence="5">The sequence shown here is derived from an EMBL/GenBank/DDBJ whole genome shotgun (WGS) entry which is preliminary data.</text>
</comment>
<evidence type="ECO:0000313" key="6">
    <source>
        <dbReference type="Proteomes" id="UP000663879"/>
    </source>
</evidence>
<dbReference type="Proteomes" id="UP000663879">
    <property type="component" value="Unassembled WGS sequence"/>
</dbReference>
<reference evidence="5" key="1">
    <citation type="submission" date="2021-02" db="EMBL/GenBank/DDBJ databases">
        <authorList>
            <person name="Nowell W R."/>
        </authorList>
    </citation>
    <scope>NUCLEOTIDE SEQUENCE</scope>
    <source>
        <strain evidence="5">Ploen Becks lab</strain>
    </source>
</reference>
<dbReference type="AlphaFoldDB" id="A0A813TQH6"/>
<evidence type="ECO:0000256" key="1">
    <source>
        <dbReference type="ARBA" id="ARBA00023136"/>
    </source>
</evidence>
<dbReference type="InterPro" id="IPR026510">
    <property type="entry name" value="PEX11C_met"/>
</dbReference>
<dbReference type="OrthoDB" id="10005898at2759"/>
<evidence type="ECO:0000313" key="5">
    <source>
        <dbReference type="EMBL" id="CAF0815916.1"/>
    </source>
</evidence>
<dbReference type="PANTHER" id="PTHR20990:SF1">
    <property type="entry name" value="PEROXISOMAL MEMBRANE PROTEIN 11C"/>
    <property type="match status" value="1"/>
</dbReference>
<keyword evidence="6" id="KW-1185">Reference proteome</keyword>
<keyword evidence="1 4" id="KW-0472">Membrane</keyword>
<evidence type="ECO:0000256" key="4">
    <source>
        <dbReference type="SAM" id="Phobius"/>
    </source>
</evidence>
<dbReference type="GO" id="GO:0016559">
    <property type="term" value="P:peroxisome fission"/>
    <property type="evidence" value="ECO:0007669"/>
    <property type="project" value="InterPro"/>
</dbReference>
<keyword evidence="4" id="KW-0812">Transmembrane</keyword>